<dbReference type="InParanoid" id="A0A2P5BMA0"/>
<reference evidence="4" key="1">
    <citation type="submission" date="2016-06" db="EMBL/GenBank/DDBJ databases">
        <title>Parallel loss of symbiosis genes in relatives of nitrogen-fixing non-legume Parasponia.</title>
        <authorList>
            <person name="Van Velzen R."/>
            <person name="Holmer R."/>
            <person name="Bu F."/>
            <person name="Rutten L."/>
            <person name="Van Zeijl A."/>
            <person name="Liu W."/>
            <person name="Santuari L."/>
            <person name="Cao Q."/>
            <person name="Sharma T."/>
            <person name="Shen D."/>
            <person name="Roswanjaya Y."/>
            <person name="Wardhani T."/>
            <person name="Kalhor M.S."/>
            <person name="Jansen J."/>
            <person name="Van den Hoogen J."/>
            <person name="Gungor B."/>
            <person name="Hartog M."/>
            <person name="Hontelez J."/>
            <person name="Verver J."/>
            <person name="Yang W.-C."/>
            <person name="Schijlen E."/>
            <person name="Repin R."/>
            <person name="Schilthuizen M."/>
            <person name="Schranz E."/>
            <person name="Heidstra R."/>
            <person name="Miyata K."/>
            <person name="Fedorova E."/>
            <person name="Kohlen W."/>
            <person name="Bisseling T."/>
            <person name="Smit S."/>
            <person name="Geurts R."/>
        </authorList>
    </citation>
    <scope>NUCLEOTIDE SEQUENCE [LARGE SCALE GENOMIC DNA]</scope>
    <source>
        <strain evidence="4">cv. RG33-2</strain>
    </source>
</reference>
<comment type="caution">
    <text evidence="3">The sequence shown here is derived from an EMBL/GenBank/DDBJ whole genome shotgun (WGS) entry which is preliminary data.</text>
</comment>
<evidence type="ECO:0000313" key="4">
    <source>
        <dbReference type="Proteomes" id="UP000237000"/>
    </source>
</evidence>
<dbReference type="PANTHER" id="PTHR10353:SF237">
    <property type="entry name" value="BETA-GLUCOSIDASE 12-RELATED"/>
    <property type="match status" value="1"/>
</dbReference>
<evidence type="ECO:0000256" key="1">
    <source>
        <dbReference type="ARBA" id="ARBA00010838"/>
    </source>
</evidence>
<feature type="non-terminal residue" evidence="3">
    <location>
        <position position="1"/>
    </location>
</feature>
<dbReference type="OrthoDB" id="65569at2759"/>
<dbReference type="PANTHER" id="PTHR10353">
    <property type="entry name" value="GLYCOSYL HYDROLASE"/>
    <property type="match status" value="1"/>
</dbReference>
<comment type="similarity">
    <text evidence="1 2">Belongs to the glycosyl hydrolase 1 family.</text>
</comment>
<keyword evidence="3" id="KW-0378">Hydrolase</keyword>
<sequence length="54" mass="6440">KGANVKGYFAWSLLDNFEWADGYTVRFGIVYVDYKNGLRRYLKDSAKWFNKVLR</sequence>
<dbReference type="STRING" id="63057.A0A2P5BMA0"/>
<dbReference type="PRINTS" id="PR00131">
    <property type="entry name" value="GLHYDRLASE1"/>
</dbReference>
<dbReference type="EMBL" id="JXTC01000492">
    <property type="protein sequence ID" value="PON49929.1"/>
    <property type="molecule type" value="Genomic_DNA"/>
</dbReference>
<dbReference type="SUPFAM" id="SSF51445">
    <property type="entry name" value="(Trans)glycosidases"/>
    <property type="match status" value="1"/>
</dbReference>
<evidence type="ECO:0000256" key="2">
    <source>
        <dbReference type="RuleBase" id="RU003690"/>
    </source>
</evidence>
<dbReference type="AlphaFoldDB" id="A0A2P5BMA0"/>
<dbReference type="GO" id="GO:0005975">
    <property type="term" value="P:carbohydrate metabolic process"/>
    <property type="evidence" value="ECO:0007669"/>
    <property type="project" value="InterPro"/>
</dbReference>
<dbReference type="Pfam" id="PF00232">
    <property type="entry name" value="Glyco_hydro_1"/>
    <property type="match status" value="1"/>
</dbReference>
<evidence type="ECO:0000313" key="3">
    <source>
        <dbReference type="EMBL" id="PON49929.1"/>
    </source>
</evidence>
<protein>
    <submittedName>
        <fullName evidence="3">Glycoside hydrolase</fullName>
    </submittedName>
</protein>
<keyword evidence="4" id="KW-1185">Reference proteome</keyword>
<dbReference type="InterPro" id="IPR001360">
    <property type="entry name" value="Glyco_hydro_1"/>
</dbReference>
<dbReference type="InterPro" id="IPR017853">
    <property type="entry name" value="GH"/>
</dbReference>
<dbReference type="GO" id="GO:0008422">
    <property type="term" value="F:beta-glucosidase activity"/>
    <property type="evidence" value="ECO:0007669"/>
    <property type="project" value="TreeGrafter"/>
</dbReference>
<dbReference type="Gene3D" id="3.20.20.80">
    <property type="entry name" value="Glycosidases"/>
    <property type="match status" value="1"/>
</dbReference>
<dbReference type="Proteomes" id="UP000237000">
    <property type="component" value="Unassembled WGS sequence"/>
</dbReference>
<accession>A0A2P5BMA0</accession>
<gene>
    <name evidence="3" type="ORF">TorRG33x02_315940</name>
</gene>
<name>A0A2P5BMA0_TREOI</name>
<proteinExistence type="inferred from homology"/>
<organism evidence="3 4">
    <name type="scientific">Trema orientale</name>
    <name type="common">Charcoal tree</name>
    <name type="synonym">Celtis orientalis</name>
    <dbReference type="NCBI Taxonomy" id="63057"/>
    <lineage>
        <taxon>Eukaryota</taxon>
        <taxon>Viridiplantae</taxon>
        <taxon>Streptophyta</taxon>
        <taxon>Embryophyta</taxon>
        <taxon>Tracheophyta</taxon>
        <taxon>Spermatophyta</taxon>
        <taxon>Magnoliopsida</taxon>
        <taxon>eudicotyledons</taxon>
        <taxon>Gunneridae</taxon>
        <taxon>Pentapetalae</taxon>
        <taxon>rosids</taxon>
        <taxon>fabids</taxon>
        <taxon>Rosales</taxon>
        <taxon>Cannabaceae</taxon>
        <taxon>Trema</taxon>
    </lineage>
</organism>